<proteinExistence type="predicted"/>
<dbReference type="InterPro" id="IPR011836">
    <property type="entry name" value="YhdP"/>
</dbReference>
<accession>A0A1W1BQA1</accession>
<dbReference type="AlphaFoldDB" id="A0A1W1BQA1"/>
<sequence length="726" mass="82569">MDIDTFQLSLDGFGLLVKTNHVIIKQALKKPAIEMNNVHLNINLLKSIFSLKPHYSSIYIDNLTLNFSYNKRWDLFGNGSFDVKEFFALFNINDMHIKVLKISTDKDYFLSHIYLKKQDSKLHFEIKKQKIPFLKIPKIAVEGDVYLDKNIKFKDVLFRNDDVLMALDFDFESISIDLKSFNLAKIKYYLLKKYMNEGLYLWLKKSFISGEIINGSIFVDIQKNNPIVVDAHIPIKNTKIKFDKDWQEISNIDGVVKFINNKVKIIADAKMNNIAVKNIKAIVENSIVDVNVNGIVKTENINDFLDANVYLKPIAKDLKKFKFKGSSSFKVDLSIPLSESPTITDIKIDIKDNELEIIDLGITALINSKIEYKNNNLYAKGHTKIFNKVFQTTLSESQGNPLIVKLVEDKIKIELSNNNHQWKLRLAHPVIKASLYLDSFKIKVRELNLDNLDKVVSKNTNIDFYDIFPAEVYINQIIYKNKTIAKAKFKIEKPNTKTIEVKGNFFNSNIDIKVDAKLNNKHTFLNTKLTSLDFGKFIKSILPNSSAIKGKLKANAKLLCDCSILKVDLKKIQGDISFGLKKGSFLDDNFFLGKILSVLNFKTLAKRLNLNLSDVTNKGFIYDEVNASFNLKDGLLHNKSFEVLSSSSYISIEGYNDLLNKQNHYTAKILPSVSTSIPIVAYLSGAGLLGLGVWAIDELLNDGKTLDNVAAFDYKITGSWDKPIIK</sequence>
<feature type="domain" description="YhdP central" evidence="1">
    <location>
        <begin position="409"/>
        <end position="725"/>
    </location>
</feature>
<protein>
    <submittedName>
        <fullName evidence="2">FIG005080: Possible exported protein</fullName>
    </submittedName>
</protein>
<name>A0A1W1BQA1_9ZZZZ</name>
<dbReference type="PANTHER" id="PTHR38690">
    <property type="entry name" value="PROTEASE-RELATED"/>
    <property type="match status" value="1"/>
</dbReference>
<evidence type="ECO:0000313" key="2">
    <source>
        <dbReference type="EMBL" id="SFV55758.1"/>
    </source>
</evidence>
<gene>
    <name evidence="2" type="ORF">MNB_SUP05-5-383</name>
</gene>
<organism evidence="2">
    <name type="scientific">hydrothermal vent metagenome</name>
    <dbReference type="NCBI Taxonomy" id="652676"/>
    <lineage>
        <taxon>unclassified sequences</taxon>
        <taxon>metagenomes</taxon>
        <taxon>ecological metagenomes</taxon>
    </lineage>
</organism>
<feature type="domain" description="YhdP central" evidence="1">
    <location>
        <begin position="142"/>
        <end position="381"/>
    </location>
</feature>
<dbReference type="Pfam" id="PF13116">
    <property type="entry name" value="YhdP"/>
    <property type="match status" value="2"/>
</dbReference>
<reference evidence="2" key="1">
    <citation type="submission" date="2016-10" db="EMBL/GenBank/DDBJ databases">
        <authorList>
            <person name="de Groot N.N."/>
        </authorList>
    </citation>
    <scope>NUCLEOTIDE SEQUENCE</scope>
</reference>
<dbReference type="PANTHER" id="PTHR38690:SF1">
    <property type="entry name" value="PROTEASE"/>
    <property type="match status" value="1"/>
</dbReference>
<dbReference type="InterPro" id="IPR025263">
    <property type="entry name" value="YhdP_central"/>
</dbReference>
<dbReference type="EMBL" id="FPHJ01000014">
    <property type="protein sequence ID" value="SFV55758.1"/>
    <property type="molecule type" value="Genomic_DNA"/>
</dbReference>
<evidence type="ECO:0000259" key="1">
    <source>
        <dbReference type="Pfam" id="PF13116"/>
    </source>
</evidence>